<keyword evidence="3" id="KW-1185">Reference proteome</keyword>
<feature type="non-terminal residue" evidence="2">
    <location>
        <position position="1"/>
    </location>
</feature>
<name>A0AA38GW90_TAXCH</name>
<feature type="compositionally biased region" description="Polar residues" evidence="1">
    <location>
        <begin position="1"/>
        <end position="15"/>
    </location>
</feature>
<organism evidence="2 3">
    <name type="scientific">Taxus chinensis</name>
    <name type="common">Chinese yew</name>
    <name type="synonym">Taxus wallichiana var. chinensis</name>
    <dbReference type="NCBI Taxonomy" id="29808"/>
    <lineage>
        <taxon>Eukaryota</taxon>
        <taxon>Viridiplantae</taxon>
        <taxon>Streptophyta</taxon>
        <taxon>Embryophyta</taxon>
        <taxon>Tracheophyta</taxon>
        <taxon>Spermatophyta</taxon>
        <taxon>Pinopsida</taxon>
        <taxon>Pinidae</taxon>
        <taxon>Conifers II</taxon>
        <taxon>Cupressales</taxon>
        <taxon>Taxaceae</taxon>
        <taxon>Taxus</taxon>
    </lineage>
</organism>
<evidence type="ECO:0000256" key="1">
    <source>
        <dbReference type="SAM" id="MobiDB-lite"/>
    </source>
</evidence>
<dbReference type="Proteomes" id="UP000824469">
    <property type="component" value="Unassembled WGS sequence"/>
</dbReference>
<protein>
    <submittedName>
        <fullName evidence="2">Uncharacterized protein</fullName>
    </submittedName>
</protein>
<sequence length="109" mass="11794">MRVCVSEQSQNNTFWETKPYPETALFRSGPESPTSWLEEGQHTGRNFPLPPLSISNSSPFVSSGSVSSSSSTVPRSPGKENNPPSPGSRWKKGKLLGRGTFGHVYAGLN</sequence>
<feature type="compositionally biased region" description="Low complexity" evidence="1">
    <location>
        <begin position="52"/>
        <end position="76"/>
    </location>
</feature>
<accession>A0AA38GW90</accession>
<feature type="region of interest" description="Disordered" evidence="1">
    <location>
        <begin position="1"/>
        <end position="95"/>
    </location>
</feature>
<comment type="caution">
    <text evidence="2">The sequence shown here is derived from an EMBL/GenBank/DDBJ whole genome shotgun (WGS) entry which is preliminary data.</text>
</comment>
<dbReference type="AlphaFoldDB" id="A0AA38GW90"/>
<evidence type="ECO:0000313" key="3">
    <source>
        <dbReference type="Proteomes" id="UP000824469"/>
    </source>
</evidence>
<evidence type="ECO:0000313" key="2">
    <source>
        <dbReference type="EMBL" id="KAH9329561.1"/>
    </source>
</evidence>
<dbReference type="EMBL" id="JAHRHJ020000001">
    <property type="protein sequence ID" value="KAH9329561.1"/>
    <property type="molecule type" value="Genomic_DNA"/>
</dbReference>
<reference evidence="2 3" key="1">
    <citation type="journal article" date="2021" name="Nat. Plants">
        <title>The Taxus genome provides insights into paclitaxel biosynthesis.</title>
        <authorList>
            <person name="Xiong X."/>
            <person name="Gou J."/>
            <person name="Liao Q."/>
            <person name="Li Y."/>
            <person name="Zhou Q."/>
            <person name="Bi G."/>
            <person name="Li C."/>
            <person name="Du R."/>
            <person name="Wang X."/>
            <person name="Sun T."/>
            <person name="Guo L."/>
            <person name="Liang H."/>
            <person name="Lu P."/>
            <person name="Wu Y."/>
            <person name="Zhang Z."/>
            <person name="Ro D.K."/>
            <person name="Shang Y."/>
            <person name="Huang S."/>
            <person name="Yan J."/>
        </authorList>
    </citation>
    <scope>NUCLEOTIDE SEQUENCE [LARGE SCALE GENOMIC DNA]</scope>
    <source>
        <strain evidence="2">Ta-2019</strain>
    </source>
</reference>
<proteinExistence type="predicted"/>
<gene>
    <name evidence="2" type="ORF">KI387_001669</name>
</gene>